<keyword evidence="17" id="KW-1185">Reference proteome</keyword>
<dbReference type="InterPro" id="IPR016195">
    <property type="entry name" value="Pol/histidinol_Pase-like"/>
</dbReference>
<dbReference type="InterPro" id="IPR004805">
    <property type="entry name" value="DnaE2/DnaE/PolC"/>
</dbReference>
<evidence type="ECO:0000256" key="4">
    <source>
        <dbReference type="ARBA" id="ARBA00017273"/>
    </source>
</evidence>
<evidence type="ECO:0000256" key="13">
    <source>
        <dbReference type="HAMAP-Rule" id="MF_01902"/>
    </source>
</evidence>
<dbReference type="HAMAP" id="MF_01902">
    <property type="entry name" value="DNApol_error_prone"/>
    <property type="match status" value="1"/>
</dbReference>
<dbReference type="Pfam" id="PF07733">
    <property type="entry name" value="DNA_pol3_alpha"/>
    <property type="match status" value="1"/>
</dbReference>
<proteinExistence type="inferred from homology"/>
<evidence type="ECO:0000256" key="14">
    <source>
        <dbReference type="SAM" id="MobiDB-lite"/>
    </source>
</evidence>
<evidence type="ECO:0000256" key="10">
    <source>
        <dbReference type="ARBA" id="ARBA00022932"/>
    </source>
</evidence>
<gene>
    <name evidence="13" type="primary">dnaE2</name>
    <name evidence="16" type="ORF">ACFONP_06075</name>
</gene>
<comment type="subcellular location">
    <subcellularLocation>
        <location evidence="1 13">Cytoplasm</location>
    </subcellularLocation>
</comment>
<evidence type="ECO:0000256" key="3">
    <source>
        <dbReference type="ARBA" id="ARBA00012417"/>
    </source>
</evidence>
<dbReference type="Pfam" id="PF14579">
    <property type="entry name" value="HHH_6"/>
    <property type="match status" value="1"/>
</dbReference>
<evidence type="ECO:0000256" key="6">
    <source>
        <dbReference type="ARBA" id="ARBA00022679"/>
    </source>
</evidence>
<dbReference type="Pfam" id="PF01336">
    <property type="entry name" value="tRNA_anti-codon"/>
    <property type="match status" value="1"/>
</dbReference>
<comment type="catalytic activity">
    <reaction evidence="12 13">
        <text>DNA(n) + a 2'-deoxyribonucleoside 5'-triphosphate = DNA(n+1) + diphosphate</text>
        <dbReference type="Rhea" id="RHEA:22508"/>
        <dbReference type="Rhea" id="RHEA-COMP:17339"/>
        <dbReference type="Rhea" id="RHEA-COMP:17340"/>
        <dbReference type="ChEBI" id="CHEBI:33019"/>
        <dbReference type="ChEBI" id="CHEBI:61560"/>
        <dbReference type="ChEBI" id="CHEBI:173112"/>
        <dbReference type="EC" id="2.7.7.7"/>
    </reaction>
</comment>
<dbReference type="InterPro" id="IPR004365">
    <property type="entry name" value="NA-bd_OB_tRNA"/>
</dbReference>
<dbReference type="PANTHER" id="PTHR32294">
    <property type="entry name" value="DNA POLYMERASE III SUBUNIT ALPHA"/>
    <property type="match status" value="1"/>
</dbReference>
<evidence type="ECO:0000256" key="9">
    <source>
        <dbReference type="ARBA" id="ARBA00022763"/>
    </source>
</evidence>
<dbReference type="CDD" id="cd07434">
    <property type="entry name" value="PHP_PolIIIA_DnaE2"/>
    <property type="match status" value="1"/>
</dbReference>
<dbReference type="CDD" id="cd04485">
    <property type="entry name" value="DnaE_OBF"/>
    <property type="match status" value="1"/>
</dbReference>
<organism evidence="16 17">
    <name type="scientific">Parvularcula lutaonensis</name>
    <dbReference type="NCBI Taxonomy" id="491923"/>
    <lineage>
        <taxon>Bacteria</taxon>
        <taxon>Pseudomonadati</taxon>
        <taxon>Pseudomonadota</taxon>
        <taxon>Alphaproteobacteria</taxon>
        <taxon>Parvularculales</taxon>
        <taxon>Parvularculaceae</taxon>
        <taxon>Parvularcula</taxon>
    </lineage>
</organism>
<dbReference type="Gene3D" id="2.40.50.140">
    <property type="entry name" value="Nucleic acid-binding proteins"/>
    <property type="match status" value="1"/>
</dbReference>
<dbReference type="NCBIfam" id="NF004225">
    <property type="entry name" value="PRK05672.1"/>
    <property type="match status" value="1"/>
</dbReference>
<dbReference type="InterPro" id="IPR003141">
    <property type="entry name" value="Pol/His_phosphatase_N"/>
</dbReference>
<evidence type="ECO:0000256" key="1">
    <source>
        <dbReference type="ARBA" id="ARBA00004496"/>
    </source>
</evidence>
<keyword evidence="7 13" id="KW-0548">Nucleotidyltransferase</keyword>
<dbReference type="Pfam" id="PF02811">
    <property type="entry name" value="PHP"/>
    <property type="match status" value="1"/>
</dbReference>
<dbReference type="Pfam" id="PF17657">
    <property type="entry name" value="DNA_pol3_finger"/>
    <property type="match status" value="1"/>
</dbReference>
<feature type="compositionally biased region" description="Basic and acidic residues" evidence="14">
    <location>
        <begin position="1066"/>
        <end position="1081"/>
    </location>
</feature>
<sequence>MYAELAITSNFTFLTGASHPEEYAVWAKERGLSAIGLADTNTFAGLVRAHVAAKEAGVRYLPGVRLRFTCGMEVIAYPKDRNAYGGMSKLLTLGKRRTVKGQCEIFPADLEKHDFGKGSVLIADTTSKLDLDALARWKKRFGEDIYLSLAPLYDGEDQRRFEQARQLSEDLGVPLVATGNVLMHRARRRALADILSCIREKTTIDRLGLKALPNAERRLKTPFEMRRLYTDYPDALANTLKIAEACTFSLDELRYEYPEEVSRGQDPDERLRTLTERGLGRRYPDGVPLKVQAMVEKELRLIRQMDYARYFLTVHDVVRFARSKDILCQGRGSAANSVVCYALGVTSVSPELITMVFERFVSEARNEPPDIDIDFEHERREEVIQHIYQKYGRHRAGLCATVIHFRLRAAIREVGKALGLSADAINSLSSQIWGWSESGLKDERIEAAGLQKTDRRVRLLGMLVQELVGFPRHLSQHVGGFVITKGRLDELCPIENAAMEDRTVIEWDKDDIDALGILKVDVLALGMLTCIAKSFKLLEEWKGEPYTLATLPPEDPVVYDMLCEGDTVGLFQVESRAQMNFLPRMRPREFRDLIIEVAIVRPGPIQGDMVHPYLRRRRGEEVVEYPSKELEAVLERTLGVPLFQEQVMQIAVVAAGFTPSEADQLRRSVGTFRGSGDVGKFRERFVTGAVERGYDYEYAVKCFEMLEGFSGYGFPESHSASFALLVYASAWLKRHHPEIFTCALLNSQPMGFYAPAQLVADARRHGVIVLPIDIQKSTWDHALEPDGHGRLAIRLGFRQLKGFKEDEAHAISGARGAGYRSIQDVWTRTGVKPGCLTKLAEADAFAPFGIDRRQALWQAQAIKNEAPPLLAALEAEERVAKAALPAPAKSEDVFEDYVSTRLTLREHPVLLLNNALSPERRLLKSAAQREVPEKSRQTVAGLVTTRQRPGTASGVIFITLEDETGSINVIVWPKTFERHRREVMTGRLLKISGEVQREGLVTHIVAHRIEDCSSMLETLGDADAYGATIDPTWESQDEARRPGPNNVQQPARKQPKALPAKPSVAHPREQAKRLFASRDFH</sequence>
<dbReference type="SMART" id="SM00481">
    <property type="entry name" value="POLIIIAc"/>
    <property type="match status" value="1"/>
</dbReference>
<keyword evidence="10 13" id="KW-0239">DNA-directed DNA polymerase</keyword>
<dbReference type="InterPro" id="IPR011708">
    <property type="entry name" value="DNA_pol3_alpha_NTPase_dom"/>
</dbReference>
<dbReference type="EC" id="2.7.7.7" evidence="3 13"/>
<dbReference type="SUPFAM" id="SSF89550">
    <property type="entry name" value="PHP domain-like"/>
    <property type="match status" value="1"/>
</dbReference>
<keyword evidence="11 13" id="KW-0234">DNA repair</keyword>
<dbReference type="InterPro" id="IPR023073">
    <property type="entry name" value="DnaE2"/>
</dbReference>
<dbReference type="InterPro" id="IPR029460">
    <property type="entry name" value="DNAPol_HHH"/>
</dbReference>
<evidence type="ECO:0000256" key="12">
    <source>
        <dbReference type="ARBA" id="ARBA00049244"/>
    </source>
</evidence>
<keyword evidence="6 13" id="KW-0808">Transferase</keyword>
<dbReference type="RefSeq" id="WP_189570424.1">
    <property type="nucleotide sequence ID" value="NZ_BMXU01000001.1"/>
</dbReference>
<reference evidence="17" key="1">
    <citation type="journal article" date="2019" name="Int. J. Syst. Evol. Microbiol.">
        <title>The Global Catalogue of Microorganisms (GCM) 10K type strain sequencing project: providing services to taxonomists for standard genome sequencing and annotation.</title>
        <authorList>
            <consortium name="The Broad Institute Genomics Platform"/>
            <consortium name="The Broad Institute Genome Sequencing Center for Infectious Disease"/>
            <person name="Wu L."/>
            <person name="Ma J."/>
        </authorList>
    </citation>
    <scope>NUCLEOTIDE SEQUENCE [LARGE SCALE GENOMIC DNA]</scope>
    <source>
        <strain evidence="17">KCTC 22245</strain>
    </source>
</reference>
<dbReference type="GO" id="GO:0003887">
    <property type="term" value="F:DNA-directed DNA polymerase activity"/>
    <property type="evidence" value="ECO:0007669"/>
    <property type="project" value="UniProtKB-EC"/>
</dbReference>
<dbReference type="Gene3D" id="1.10.150.870">
    <property type="match status" value="1"/>
</dbReference>
<feature type="region of interest" description="Disordered" evidence="14">
    <location>
        <begin position="1033"/>
        <end position="1081"/>
    </location>
</feature>
<evidence type="ECO:0000256" key="2">
    <source>
        <dbReference type="ARBA" id="ARBA00007391"/>
    </source>
</evidence>
<keyword evidence="8 13" id="KW-0235">DNA replication</keyword>
<comment type="similarity">
    <text evidence="2 13">Belongs to the DNA polymerase type-C family. DnaE2 subfamily.</text>
</comment>
<evidence type="ECO:0000256" key="8">
    <source>
        <dbReference type="ARBA" id="ARBA00022705"/>
    </source>
</evidence>
<dbReference type="EMBL" id="JBHRVA010000002">
    <property type="protein sequence ID" value="MFC3302296.1"/>
    <property type="molecule type" value="Genomic_DNA"/>
</dbReference>
<keyword evidence="9 13" id="KW-0227">DNA damage</keyword>
<evidence type="ECO:0000256" key="11">
    <source>
        <dbReference type="ARBA" id="ARBA00023204"/>
    </source>
</evidence>
<evidence type="ECO:0000313" key="16">
    <source>
        <dbReference type="EMBL" id="MFC3302296.1"/>
    </source>
</evidence>
<dbReference type="InterPro" id="IPR012340">
    <property type="entry name" value="NA-bd_OB-fold"/>
</dbReference>
<comment type="caution">
    <text evidence="16">The sequence shown here is derived from an EMBL/GenBank/DDBJ whole genome shotgun (WGS) entry which is preliminary data.</text>
</comment>
<evidence type="ECO:0000256" key="7">
    <source>
        <dbReference type="ARBA" id="ARBA00022695"/>
    </source>
</evidence>
<evidence type="ECO:0000259" key="15">
    <source>
        <dbReference type="SMART" id="SM00481"/>
    </source>
</evidence>
<accession>A0ABV7MA78</accession>
<comment type="function">
    <text evidence="13">DNA polymerase involved in damage-induced mutagenesis and translesion synthesis (TLS). It is not the major replicative DNA polymerase.</text>
</comment>
<evidence type="ECO:0000313" key="17">
    <source>
        <dbReference type="Proteomes" id="UP001595607"/>
    </source>
</evidence>
<feature type="domain" description="Polymerase/histidinol phosphatase N-terminal" evidence="15">
    <location>
        <begin position="3"/>
        <end position="70"/>
    </location>
</feature>
<evidence type="ECO:0000256" key="5">
    <source>
        <dbReference type="ARBA" id="ARBA00022490"/>
    </source>
</evidence>
<dbReference type="Gene3D" id="3.20.20.140">
    <property type="entry name" value="Metal-dependent hydrolases"/>
    <property type="match status" value="1"/>
</dbReference>
<dbReference type="InterPro" id="IPR004013">
    <property type="entry name" value="PHP_dom"/>
</dbReference>
<name>A0ABV7MA78_9PROT</name>
<dbReference type="PANTHER" id="PTHR32294:SF4">
    <property type="entry name" value="ERROR-PRONE DNA POLYMERASE"/>
    <property type="match status" value="1"/>
</dbReference>
<protein>
    <recommendedName>
        <fullName evidence="4 13">Error-prone DNA polymerase</fullName>
        <ecNumber evidence="3 13">2.7.7.7</ecNumber>
    </recommendedName>
</protein>
<dbReference type="InterPro" id="IPR040982">
    <property type="entry name" value="DNA_pol3_finger"/>
</dbReference>
<keyword evidence="5 13" id="KW-0963">Cytoplasm</keyword>
<dbReference type="Proteomes" id="UP001595607">
    <property type="component" value="Unassembled WGS sequence"/>
</dbReference>
<dbReference type="NCBIfam" id="TIGR00594">
    <property type="entry name" value="polc"/>
    <property type="match status" value="1"/>
</dbReference>